<dbReference type="HOGENOM" id="CLU_1298578_0_0_3"/>
<sequence>MNILGSTKFDQCVINISLINICNQESYVGTEMRKHYNSWKEETDEAVNNPWRDLHKFIIYVPHPEQKYENVTLEEGLTKGYNIEVEPVKNKAQVPYTIPEGGHFVVVLKQTRLDSDFKIAATGIFIRPLGVLSLDVVIDPEVGEYQPLLIKHPIIRNYPEDWQQKLTLFLNKEIRAEDLPNLVGYVDQSVNRDYRSPSWNEIFLSSKGFAGF</sequence>
<protein>
    <submittedName>
        <fullName evidence="1">Uncharacterized protein</fullName>
    </submittedName>
</protein>
<gene>
    <name evidence="1" type="ordered locus">PCC7424_5100</name>
</gene>
<name>B7KGW4_GLOC7</name>
<dbReference type="EMBL" id="CP001291">
    <property type="protein sequence ID" value="ACK73451.1"/>
    <property type="molecule type" value="Genomic_DNA"/>
</dbReference>
<dbReference type="STRING" id="65393.PCC7424_5100"/>
<dbReference type="KEGG" id="cyc:PCC7424_5100"/>
<evidence type="ECO:0000313" key="2">
    <source>
        <dbReference type="Proteomes" id="UP000002384"/>
    </source>
</evidence>
<accession>B7KGW4</accession>
<dbReference type="Proteomes" id="UP000002384">
    <property type="component" value="Chromosome"/>
</dbReference>
<dbReference type="AlphaFoldDB" id="B7KGW4"/>
<proteinExistence type="predicted"/>
<dbReference type="eggNOG" id="ENOG5033RD8">
    <property type="taxonomic scope" value="Bacteria"/>
</dbReference>
<evidence type="ECO:0000313" key="1">
    <source>
        <dbReference type="EMBL" id="ACK73451.1"/>
    </source>
</evidence>
<reference evidence="2" key="1">
    <citation type="journal article" date="2011" name="MBio">
        <title>Novel metabolic attributes of the genus Cyanothece, comprising a group of unicellular nitrogen-fixing Cyanobacteria.</title>
        <authorList>
            <person name="Bandyopadhyay A."/>
            <person name="Elvitigala T."/>
            <person name="Welsh E."/>
            <person name="Stockel J."/>
            <person name="Liberton M."/>
            <person name="Min H."/>
            <person name="Sherman L.A."/>
            <person name="Pakrasi H.B."/>
        </authorList>
    </citation>
    <scope>NUCLEOTIDE SEQUENCE [LARGE SCALE GENOMIC DNA]</scope>
    <source>
        <strain evidence="2">PCC 7424</strain>
    </source>
</reference>
<keyword evidence="2" id="KW-1185">Reference proteome</keyword>
<organism evidence="1 2">
    <name type="scientific">Gloeothece citriformis (strain PCC 7424)</name>
    <name type="common">Cyanothece sp. (strain PCC 7424)</name>
    <dbReference type="NCBI Taxonomy" id="65393"/>
    <lineage>
        <taxon>Bacteria</taxon>
        <taxon>Bacillati</taxon>
        <taxon>Cyanobacteriota</taxon>
        <taxon>Cyanophyceae</taxon>
        <taxon>Oscillatoriophycideae</taxon>
        <taxon>Chroococcales</taxon>
        <taxon>Aphanothecaceae</taxon>
        <taxon>Gloeothece</taxon>
        <taxon>Gloeothece citriformis</taxon>
    </lineage>
</organism>
<dbReference type="OrthoDB" id="572369at2"/>